<comment type="similarity">
    <text evidence="2 12">Belongs to the RNA methyltransferase RsmE family.</text>
</comment>
<evidence type="ECO:0000256" key="2">
    <source>
        <dbReference type="ARBA" id="ARBA00005528"/>
    </source>
</evidence>
<evidence type="ECO:0000256" key="1">
    <source>
        <dbReference type="ARBA" id="ARBA00004496"/>
    </source>
</evidence>
<evidence type="ECO:0000256" key="9">
    <source>
        <dbReference type="ARBA" id="ARBA00022691"/>
    </source>
</evidence>
<evidence type="ECO:0000256" key="10">
    <source>
        <dbReference type="ARBA" id="ARBA00025699"/>
    </source>
</evidence>
<comment type="function">
    <text evidence="10 12">Specifically methylates the N3 position of the uracil ring of uridine 1498 (m3U1498) in 16S rRNA. Acts on the fully assembled 30S ribosomal subunit.</text>
</comment>
<dbReference type="AlphaFoldDB" id="A0AAC9LID1"/>
<evidence type="ECO:0000313" key="15">
    <source>
        <dbReference type="EMBL" id="APU16915.1"/>
    </source>
</evidence>
<dbReference type="PANTHER" id="PTHR30027:SF3">
    <property type="entry name" value="16S RRNA (URACIL(1498)-N(3))-METHYLTRANSFERASE"/>
    <property type="match status" value="1"/>
</dbReference>
<evidence type="ECO:0000256" key="5">
    <source>
        <dbReference type="ARBA" id="ARBA00022490"/>
    </source>
</evidence>
<comment type="catalytic activity">
    <reaction evidence="11 12">
        <text>uridine(1498) in 16S rRNA + S-adenosyl-L-methionine = N(3)-methyluridine(1498) in 16S rRNA + S-adenosyl-L-homocysteine + H(+)</text>
        <dbReference type="Rhea" id="RHEA:42920"/>
        <dbReference type="Rhea" id="RHEA-COMP:10283"/>
        <dbReference type="Rhea" id="RHEA-COMP:10284"/>
        <dbReference type="ChEBI" id="CHEBI:15378"/>
        <dbReference type="ChEBI" id="CHEBI:57856"/>
        <dbReference type="ChEBI" id="CHEBI:59789"/>
        <dbReference type="ChEBI" id="CHEBI:65315"/>
        <dbReference type="ChEBI" id="CHEBI:74502"/>
        <dbReference type="EC" id="2.1.1.193"/>
    </reaction>
</comment>
<dbReference type="InterPro" id="IPR015947">
    <property type="entry name" value="PUA-like_sf"/>
</dbReference>
<evidence type="ECO:0000256" key="11">
    <source>
        <dbReference type="ARBA" id="ARBA00047944"/>
    </source>
</evidence>
<dbReference type="EMBL" id="CP016076">
    <property type="protein sequence ID" value="APU16915.1"/>
    <property type="molecule type" value="Genomic_DNA"/>
</dbReference>
<evidence type="ECO:0000259" key="14">
    <source>
        <dbReference type="Pfam" id="PF20260"/>
    </source>
</evidence>
<dbReference type="PIRSF" id="PIRSF015601">
    <property type="entry name" value="MTase_slr0722"/>
    <property type="match status" value="1"/>
</dbReference>
<comment type="subcellular location">
    <subcellularLocation>
        <location evidence="1 12">Cytoplasm</location>
    </subcellularLocation>
</comment>
<dbReference type="InterPro" id="IPR006700">
    <property type="entry name" value="RsmE"/>
</dbReference>
<keyword evidence="7 12" id="KW-0489">Methyltransferase</keyword>
<keyword evidence="9 12" id="KW-0949">S-adenosyl-L-methionine</keyword>
<dbReference type="GO" id="GO:0070042">
    <property type="term" value="F:rRNA (uridine-N3-)-methyltransferase activity"/>
    <property type="evidence" value="ECO:0007669"/>
    <property type="project" value="TreeGrafter"/>
</dbReference>
<accession>A0AAC9LID1</accession>
<organism evidence="15 16">
    <name type="scientific">Actinoalloteichus fjordicus</name>
    <dbReference type="NCBI Taxonomy" id="1612552"/>
    <lineage>
        <taxon>Bacteria</taxon>
        <taxon>Bacillati</taxon>
        <taxon>Actinomycetota</taxon>
        <taxon>Actinomycetes</taxon>
        <taxon>Pseudonocardiales</taxon>
        <taxon>Pseudonocardiaceae</taxon>
        <taxon>Actinoalloteichus</taxon>
    </lineage>
</organism>
<feature type="domain" description="Ribosomal RNA small subunit methyltransferase E PUA-like" evidence="14">
    <location>
        <begin position="27"/>
        <end position="73"/>
    </location>
</feature>
<dbReference type="SUPFAM" id="SSF88697">
    <property type="entry name" value="PUA domain-like"/>
    <property type="match status" value="1"/>
</dbReference>
<protein>
    <recommendedName>
        <fullName evidence="4 12">Ribosomal RNA small subunit methyltransferase E</fullName>
        <ecNumber evidence="3 12">2.1.1.193</ecNumber>
    </recommendedName>
</protein>
<evidence type="ECO:0000256" key="12">
    <source>
        <dbReference type="PIRNR" id="PIRNR015601"/>
    </source>
</evidence>
<evidence type="ECO:0000256" key="6">
    <source>
        <dbReference type="ARBA" id="ARBA00022552"/>
    </source>
</evidence>
<dbReference type="InterPro" id="IPR029026">
    <property type="entry name" value="tRNA_m1G_MTases_N"/>
</dbReference>
<keyword evidence="8 12" id="KW-0808">Transferase</keyword>
<dbReference type="EC" id="2.1.1.193" evidence="3 12"/>
<dbReference type="SUPFAM" id="SSF75217">
    <property type="entry name" value="alpha/beta knot"/>
    <property type="match status" value="1"/>
</dbReference>
<dbReference type="GO" id="GO:0070475">
    <property type="term" value="P:rRNA base methylation"/>
    <property type="evidence" value="ECO:0007669"/>
    <property type="project" value="TreeGrafter"/>
</dbReference>
<keyword evidence="6 12" id="KW-0698">rRNA processing</keyword>
<feature type="domain" description="Ribosomal RNA small subunit methyltransferase E methyltransferase" evidence="13">
    <location>
        <begin position="83"/>
        <end position="244"/>
    </location>
</feature>
<dbReference type="InterPro" id="IPR046887">
    <property type="entry name" value="RsmE_PUA-like"/>
</dbReference>
<sequence>MTTSPMARGGLPLFLTELPAGADHVVLSGPEGRHAATVTRLRVGERLLLADGRGGIARAEVTSVTKDELRADVLERVQEPAPELRVTMAQALLKGDRAELAVDQAVEVGVDALVPWRAARCVARWDAGPRGAKALDRWRATARTAAKQARRSWLPPVHEPTSTAGLAERVGSAALALVLHESASTRLTSVDLPTTGELLLVVGPEGGIDETELATLTEAGARPVLLGDTVLRASTAGVAALGALAARTGRW</sequence>
<dbReference type="GO" id="GO:0005737">
    <property type="term" value="C:cytoplasm"/>
    <property type="evidence" value="ECO:0007669"/>
    <property type="project" value="UniProtKB-SubCell"/>
</dbReference>
<reference evidence="16" key="1">
    <citation type="submission" date="2016-06" db="EMBL/GenBank/DDBJ databases">
        <title>Complete genome sequence of Actinoalloteichus fjordicus DSM 46855 (=ADI127-17), type strain of the new species Actinoalloteichus fjordicus.</title>
        <authorList>
            <person name="Ruckert C."/>
            <person name="Nouioui I."/>
            <person name="Willmese J."/>
            <person name="van Wezel G."/>
            <person name="Klenk H.-P."/>
            <person name="Kalinowski J."/>
            <person name="Zotchev S.B."/>
        </authorList>
    </citation>
    <scope>NUCLEOTIDE SEQUENCE [LARGE SCALE GENOMIC DNA]</scope>
    <source>
        <strain evidence="16">ADI127-7</strain>
    </source>
</reference>
<dbReference type="PANTHER" id="PTHR30027">
    <property type="entry name" value="RIBOSOMAL RNA SMALL SUBUNIT METHYLTRANSFERASE E"/>
    <property type="match status" value="1"/>
</dbReference>
<evidence type="ECO:0000256" key="8">
    <source>
        <dbReference type="ARBA" id="ARBA00022679"/>
    </source>
</evidence>
<dbReference type="InterPro" id="IPR029028">
    <property type="entry name" value="Alpha/beta_knot_MTases"/>
</dbReference>
<gene>
    <name evidence="15" type="ORF">UA74_24505</name>
</gene>
<dbReference type="KEGG" id="acad:UA74_24505"/>
<evidence type="ECO:0000256" key="4">
    <source>
        <dbReference type="ARBA" id="ARBA00013673"/>
    </source>
</evidence>
<dbReference type="NCBIfam" id="TIGR00046">
    <property type="entry name" value="RsmE family RNA methyltransferase"/>
    <property type="match status" value="1"/>
</dbReference>
<dbReference type="Pfam" id="PF20260">
    <property type="entry name" value="PUA_4"/>
    <property type="match status" value="1"/>
</dbReference>
<dbReference type="Gene3D" id="3.40.1280.10">
    <property type="match status" value="1"/>
</dbReference>
<dbReference type="CDD" id="cd18084">
    <property type="entry name" value="RsmE-like"/>
    <property type="match status" value="1"/>
</dbReference>
<keyword evidence="16" id="KW-1185">Reference proteome</keyword>
<evidence type="ECO:0000259" key="13">
    <source>
        <dbReference type="Pfam" id="PF04452"/>
    </source>
</evidence>
<dbReference type="InterPro" id="IPR046886">
    <property type="entry name" value="RsmE_MTase_dom"/>
</dbReference>
<dbReference type="FunFam" id="3.40.1280.10:FF:000023">
    <property type="entry name" value="Ribosomal RNA small subunit methyltransferase E"/>
    <property type="match status" value="1"/>
</dbReference>
<keyword evidence="5 12" id="KW-0963">Cytoplasm</keyword>
<evidence type="ECO:0000256" key="3">
    <source>
        <dbReference type="ARBA" id="ARBA00012328"/>
    </source>
</evidence>
<dbReference type="Proteomes" id="UP000185511">
    <property type="component" value="Chromosome"/>
</dbReference>
<evidence type="ECO:0000313" key="16">
    <source>
        <dbReference type="Proteomes" id="UP000185511"/>
    </source>
</evidence>
<dbReference type="NCBIfam" id="NF008693">
    <property type="entry name" value="PRK11713.2-3"/>
    <property type="match status" value="1"/>
</dbReference>
<dbReference type="Pfam" id="PF04452">
    <property type="entry name" value="Methyltrans_RNA"/>
    <property type="match status" value="1"/>
</dbReference>
<name>A0AAC9LID1_9PSEU</name>
<proteinExistence type="inferred from homology"/>
<evidence type="ECO:0000256" key="7">
    <source>
        <dbReference type="ARBA" id="ARBA00022603"/>
    </source>
</evidence>
<dbReference type="Gene3D" id="2.40.240.20">
    <property type="entry name" value="Hypothetical PUA domain-like, domain 1"/>
    <property type="match status" value="1"/>
</dbReference>